<proteinExistence type="predicted"/>
<feature type="compositionally biased region" description="Polar residues" evidence="1">
    <location>
        <begin position="169"/>
        <end position="184"/>
    </location>
</feature>
<sequence length="260" mass="28546">MVAWLGDWLHDIIAVIMLAVCTELLLPNKAMLRYTRLVIGLLVLLTLLSPLLRLLQGDITAGLSAGIQQWEMSTAQRQVKMPTLADIQRQAEDLKHKQQQQAANLTGSTLSKAMETAIVRYTGQTASSVEVKLKWIKEGDVEMVDMDTVTVTFPQMLPEEEAAPPRGSPTASDVNSTQDGQEGNRQIEAVEPVSVEVMVPEVAETGQYNSSGEQSDSDEQLWQPVNAELDKQTRAVLTEGWGLSPEAIIVRQPASIRGEK</sequence>
<feature type="region of interest" description="Disordered" evidence="1">
    <location>
        <begin position="159"/>
        <end position="191"/>
    </location>
</feature>
<dbReference type="InterPro" id="IPR014245">
    <property type="entry name" value="Spore_III_AF"/>
</dbReference>
<dbReference type="Proteomes" id="UP000183410">
    <property type="component" value="Unassembled WGS sequence"/>
</dbReference>
<evidence type="ECO:0000256" key="1">
    <source>
        <dbReference type="SAM" id="MobiDB-lite"/>
    </source>
</evidence>
<feature type="transmembrane region" description="Helical" evidence="2">
    <location>
        <begin position="6"/>
        <end position="25"/>
    </location>
</feature>
<feature type="transmembrane region" description="Helical" evidence="2">
    <location>
        <begin position="37"/>
        <end position="55"/>
    </location>
</feature>
<dbReference type="AlphaFoldDB" id="A0A1I2EKU5"/>
<dbReference type="EMBL" id="FONN01000009">
    <property type="protein sequence ID" value="SFE93237.1"/>
    <property type="molecule type" value="Genomic_DNA"/>
</dbReference>
<reference evidence="4" key="1">
    <citation type="submission" date="2016-10" db="EMBL/GenBank/DDBJ databases">
        <authorList>
            <person name="Varghese N."/>
            <person name="Submissions S."/>
        </authorList>
    </citation>
    <scope>NUCLEOTIDE SEQUENCE [LARGE SCALE GENOMIC DNA]</scope>
    <source>
        <strain evidence="4">CGMCC 1.10223</strain>
    </source>
</reference>
<dbReference type="NCBIfam" id="TIGR02896">
    <property type="entry name" value="spore_III_AF"/>
    <property type="match status" value="1"/>
</dbReference>
<keyword evidence="2" id="KW-1133">Transmembrane helix</keyword>
<organism evidence="3 4">
    <name type="scientific">Paenibacillus algorifonticola</name>
    <dbReference type="NCBI Taxonomy" id="684063"/>
    <lineage>
        <taxon>Bacteria</taxon>
        <taxon>Bacillati</taxon>
        <taxon>Bacillota</taxon>
        <taxon>Bacilli</taxon>
        <taxon>Bacillales</taxon>
        <taxon>Paenibacillaceae</taxon>
        <taxon>Paenibacillus</taxon>
    </lineage>
</organism>
<keyword evidence="2" id="KW-0472">Membrane</keyword>
<evidence type="ECO:0000313" key="3">
    <source>
        <dbReference type="EMBL" id="SFE93237.1"/>
    </source>
</evidence>
<gene>
    <name evidence="3" type="ORF">SAMN04487969_109179</name>
</gene>
<accession>A0A1I2EKU5</accession>
<name>A0A1I2EKU5_9BACL</name>
<evidence type="ECO:0000256" key="2">
    <source>
        <dbReference type="SAM" id="Phobius"/>
    </source>
</evidence>
<dbReference type="OrthoDB" id="2375554at2"/>
<keyword evidence="2" id="KW-0812">Transmembrane</keyword>
<dbReference type="RefSeq" id="WP_052737047.1">
    <property type="nucleotide sequence ID" value="NZ_FONN01000009.1"/>
</dbReference>
<protein>
    <submittedName>
        <fullName evidence="3">Stage III sporulation protein AF</fullName>
    </submittedName>
</protein>
<keyword evidence="4" id="KW-1185">Reference proteome</keyword>
<evidence type="ECO:0000313" key="4">
    <source>
        <dbReference type="Proteomes" id="UP000183410"/>
    </source>
</evidence>
<dbReference type="Pfam" id="PF09581">
    <property type="entry name" value="Spore_III_AF"/>
    <property type="match status" value="1"/>
</dbReference>